<dbReference type="FunFam" id="3.40.50.1950:FF:000001">
    <property type="entry name" value="Flavin prenyltransferase UbiX"/>
    <property type="match status" value="1"/>
</dbReference>
<dbReference type="KEGG" id="ard:AXF14_04510"/>
<feature type="binding site" evidence="7">
    <location>
        <position position="161"/>
    </location>
    <ligand>
        <name>dimethylallyl phosphate</name>
        <dbReference type="ChEBI" id="CHEBI:88052"/>
    </ligand>
</feature>
<dbReference type="Gene3D" id="3.40.50.1950">
    <property type="entry name" value="Flavin prenyltransferase-like"/>
    <property type="match status" value="1"/>
</dbReference>
<evidence type="ECO:0000256" key="6">
    <source>
        <dbReference type="ARBA" id="ARBA00060793"/>
    </source>
</evidence>
<feature type="binding site" evidence="7">
    <location>
        <begin position="80"/>
        <end position="83"/>
    </location>
    <ligand>
        <name>FMN</name>
        <dbReference type="ChEBI" id="CHEBI:58210"/>
    </ligand>
</feature>
<proteinExistence type="inferred from homology"/>
<dbReference type="NCBIfam" id="TIGR00421">
    <property type="entry name" value="ubiX_pad"/>
    <property type="match status" value="1"/>
</dbReference>
<keyword evidence="1 7" id="KW-0637">Prenyltransferase</keyword>
<evidence type="ECO:0000256" key="1">
    <source>
        <dbReference type="ARBA" id="ARBA00022602"/>
    </source>
</evidence>
<comment type="similarity">
    <text evidence="6 7">Belongs to the UbiX/PAD1 family.</text>
</comment>
<dbReference type="Proteomes" id="UP000065220">
    <property type="component" value="Chromosome"/>
</dbReference>
<dbReference type="EC" id="2.5.1.129" evidence="7"/>
<gene>
    <name evidence="7" type="primary">ubiX</name>
    <name evidence="9" type="ORF">AXF14_04510</name>
</gene>
<feature type="binding site" evidence="7">
    <location>
        <begin position="3"/>
        <end position="5"/>
    </location>
    <ligand>
        <name>FMN</name>
        <dbReference type="ChEBI" id="CHEBI:58210"/>
    </ligand>
</feature>
<reference evidence="10" key="1">
    <citation type="submission" date="2016-02" db="EMBL/GenBank/DDBJ databases">
        <authorList>
            <person name="Holder M.E."/>
            <person name="Ajami N.J."/>
            <person name="Petrosino J.F."/>
        </authorList>
    </citation>
    <scope>NUCLEOTIDE SEQUENCE [LARGE SCALE GENOMIC DNA]</scope>
    <source>
        <strain evidence="10">CCUG 36733</strain>
    </source>
</reference>
<name>A0A0X8JGV8_ACTRD</name>
<accession>A0A0X8JGV8</accession>
<comment type="caution">
    <text evidence="7">Lacks conserved residue(s) required for the propagation of feature annotation.</text>
</comment>
<dbReference type="InterPro" id="IPR003382">
    <property type="entry name" value="Flavoprotein"/>
</dbReference>
<evidence type="ECO:0000313" key="10">
    <source>
        <dbReference type="Proteomes" id="UP000065220"/>
    </source>
</evidence>
<feature type="binding site" evidence="7">
    <location>
        <position position="115"/>
    </location>
    <ligand>
        <name>FMN</name>
        <dbReference type="ChEBI" id="CHEBI:58210"/>
    </ligand>
</feature>
<dbReference type="Pfam" id="PF02441">
    <property type="entry name" value="Flavoprotein"/>
    <property type="match status" value="1"/>
</dbReference>
<keyword evidence="2 7" id="KW-0285">Flavoprotein</keyword>
<dbReference type="NCBIfam" id="NF004685">
    <property type="entry name" value="PRK06029.1"/>
    <property type="match status" value="1"/>
</dbReference>
<dbReference type="HAMAP" id="MF_01984">
    <property type="entry name" value="ubiX_pad"/>
    <property type="match status" value="1"/>
</dbReference>
<dbReference type="InterPro" id="IPR004507">
    <property type="entry name" value="UbiX-like"/>
</dbReference>
<evidence type="ECO:0000256" key="3">
    <source>
        <dbReference type="ARBA" id="ARBA00022643"/>
    </source>
</evidence>
<evidence type="ECO:0000259" key="8">
    <source>
        <dbReference type="Pfam" id="PF02441"/>
    </source>
</evidence>
<feature type="binding site" evidence="7">
    <location>
        <position position="145"/>
    </location>
    <ligand>
        <name>dimethylallyl phosphate</name>
        <dbReference type="ChEBI" id="CHEBI:88052"/>
    </ligand>
</feature>
<evidence type="ECO:0000313" key="9">
    <source>
        <dbReference type="EMBL" id="AMD88421.1"/>
    </source>
</evidence>
<keyword evidence="4 7" id="KW-0808">Transferase</keyword>
<comment type="function">
    <text evidence="7">Flavin prenyltransferase that catalyzes the synthesis of the prenylated FMN cofactor (prenyl-FMN) for 4-hydroxy-3-polyprenylbenzoic acid decarboxylase UbiD. The prenyltransferase is metal-independent and links a dimethylallyl moiety from dimethylallyl monophosphate (DMAP) to the flavin N5 and C6 atoms of FMN.</text>
</comment>
<dbReference type="GO" id="GO:0106141">
    <property type="term" value="F:flavin prenyltransferase activity"/>
    <property type="evidence" value="ECO:0007669"/>
    <property type="project" value="UniProtKB-EC"/>
</dbReference>
<feature type="domain" description="Flavoprotein" evidence="8">
    <location>
        <begin position="1"/>
        <end position="165"/>
    </location>
</feature>
<organism evidence="9 10">
    <name type="scientific">Actinomyces radicidentis</name>
    <dbReference type="NCBI Taxonomy" id="111015"/>
    <lineage>
        <taxon>Bacteria</taxon>
        <taxon>Bacillati</taxon>
        <taxon>Actinomycetota</taxon>
        <taxon>Actinomycetes</taxon>
        <taxon>Actinomycetales</taxon>
        <taxon>Actinomycetaceae</taxon>
        <taxon>Actinomyces</taxon>
    </lineage>
</organism>
<evidence type="ECO:0000256" key="4">
    <source>
        <dbReference type="ARBA" id="ARBA00022679"/>
    </source>
</evidence>
<dbReference type="InterPro" id="IPR036551">
    <property type="entry name" value="Flavin_trans-like"/>
</dbReference>
<evidence type="ECO:0000256" key="5">
    <source>
        <dbReference type="ARBA" id="ARBA00050612"/>
    </source>
</evidence>
<feature type="binding site" evidence="7">
    <location>
        <position position="29"/>
    </location>
    <ligand>
        <name>FMN</name>
        <dbReference type="ChEBI" id="CHEBI:58210"/>
    </ligand>
</feature>
<keyword evidence="3 7" id="KW-0288">FMN</keyword>
<comment type="catalytic activity">
    <reaction evidence="5 7">
        <text>dimethylallyl phosphate + FMNH2 = prenylated FMNH2 + phosphate</text>
        <dbReference type="Rhea" id="RHEA:37743"/>
        <dbReference type="ChEBI" id="CHEBI:43474"/>
        <dbReference type="ChEBI" id="CHEBI:57618"/>
        <dbReference type="ChEBI" id="CHEBI:87467"/>
        <dbReference type="ChEBI" id="CHEBI:88052"/>
        <dbReference type="EC" id="2.5.1.129"/>
    </reaction>
</comment>
<dbReference type="SUPFAM" id="SSF52507">
    <property type="entry name" value="Homo-oligomeric flavin-containing Cys decarboxylases, HFCD"/>
    <property type="match status" value="1"/>
</dbReference>
<evidence type="ECO:0000256" key="2">
    <source>
        <dbReference type="ARBA" id="ARBA00022630"/>
    </source>
</evidence>
<dbReference type="EMBL" id="CP014228">
    <property type="protein sequence ID" value="AMD88421.1"/>
    <property type="molecule type" value="Genomic_DNA"/>
</dbReference>
<evidence type="ECO:0000256" key="7">
    <source>
        <dbReference type="HAMAP-Rule" id="MF_01984"/>
    </source>
</evidence>
<dbReference type="AlphaFoldDB" id="A0A0X8JGV8"/>
<sequence length="182" mass="19648">MTGASGTEYGVRILRGLREAGVETHLVVSASGQLTRSLETDYSKDEVEALADRVWKPTDMAAAIASGSFLTDGMVIAPCSMRTLGEIPSGVTSSLVSRAADGHLKERRRLVLVTRETPLSLIHLRNMTTVTEAGAIVVPPVPSLYTRPQTVDEILDQTVGRCLDLLGVHLDRPRWGEGDLAR</sequence>
<protein>
    <recommendedName>
        <fullName evidence="7">Flavin prenyltransferase UbiX</fullName>
        <ecNumber evidence="7">2.5.1.129</ecNumber>
    </recommendedName>
</protein>
<keyword evidence="10" id="KW-1185">Reference proteome</keyword>